<name>D2HP17_AILME</name>
<sequence>TMSLFNLWLLSLPTGHTELEFRQIPSYQVTEKGTAVILRCDPISGHLLLHCYRQILGQKVEFLILFDKVTLLEKSQTFKDRFSAGRPDGSFWTLRIQPRELGDSAV</sequence>
<feature type="chain" id="PRO_5003032226" evidence="2">
    <location>
        <begin position="18"/>
        <end position="106"/>
    </location>
</feature>
<dbReference type="InterPro" id="IPR013783">
    <property type="entry name" value="Ig-like_fold"/>
</dbReference>
<organism evidence="3">
    <name type="scientific">Ailuropoda melanoleuca</name>
    <name type="common">Giant panda</name>
    <dbReference type="NCBI Taxonomy" id="9646"/>
    <lineage>
        <taxon>Eukaryota</taxon>
        <taxon>Metazoa</taxon>
        <taxon>Chordata</taxon>
        <taxon>Craniata</taxon>
        <taxon>Vertebrata</taxon>
        <taxon>Euteleostomi</taxon>
        <taxon>Mammalia</taxon>
        <taxon>Eutheria</taxon>
        <taxon>Laurasiatheria</taxon>
        <taxon>Carnivora</taxon>
        <taxon>Caniformia</taxon>
        <taxon>Ursidae</taxon>
        <taxon>Ailuropoda</taxon>
    </lineage>
</organism>
<dbReference type="EMBL" id="GL193114">
    <property type="protein sequence ID" value="EFB18051.1"/>
    <property type="molecule type" value="Genomic_DNA"/>
</dbReference>
<dbReference type="PANTHER" id="PTHR23268">
    <property type="entry name" value="T-CELL RECEPTOR BETA CHAIN"/>
    <property type="match status" value="1"/>
</dbReference>
<dbReference type="SUPFAM" id="SSF48726">
    <property type="entry name" value="Immunoglobulin"/>
    <property type="match status" value="1"/>
</dbReference>
<gene>
    <name evidence="3" type="ORF">PANDA_013485</name>
</gene>
<dbReference type="GO" id="GO:0005886">
    <property type="term" value="C:plasma membrane"/>
    <property type="evidence" value="ECO:0007669"/>
    <property type="project" value="TreeGrafter"/>
</dbReference>
<feature type="signal peptide" evidence="2">
    <location>
        <begin position="1"/>
        <end position="17"/>
    </location>
</feature>
<dbReference type="InterPro" id="IPR050413">
    <property type="entry name" value="TCR_beta_variable"/>
</dbReference>
<dbReference type="AlphaFoldDB" id="D2HP17"/>
<evidence type="ECO:0000313" key="3">
    <source>
        <dbReference type="EMBL" id="EFB18051.1"/>
    </source>
</evidence>
<dbReference type="InterPro" id="IPR036179">
    <property type="entry name" value="Ig-like_dom_sf"/>
</dbReference>
<protein>
    <submittedName>
        <fullName evidence="3">Uncharacterized protein</fullName>
    </submittedName>
</protein>
<dbReference type="GO" id="GO:0007166">
    <property type="term" value="P:cell surface receptor signaling pathway"/>
    <property type="evidence" value="ECO:0007669"/>
    <property type="project" value="TreeGrafter"/>
</dbReference>
<proteinExistence type="predicted"/>
<dbReference type="GO" id="GO:0002376">
    <property type="term" value="P:immune system process"/>
    <property type="evidence" value="ECO:0007669"/>
    <property type="project" value="UniProtKB-KW"/>
</dbReference>
<reference evidence="3" key="1">
    <citation type="journal article" date="2010" name="Nature">
        <title>The sequence and de novo assembly of the giant panda genome.</title>
        <authorList>
            <person name="Li R."/>
            <person name="Fan W."/>
            <person name="Tian G."/>
            <person name="Zhu H."/>
            <person name="He L."/>
            <person name="Cai J."/>
            <person name="Huang Q."/>
            <person name="Cai Q."/>
            <person name="Li B."/>
            <person name="Bai Y."/>
            <person name="Zhang Z."/>
            <person name="Zhang Y."/>
            <person name="Wang W."/>
            <person name="Li J."/>
            <person name="Wei F."/>
            <person name="Li H."/>
            <person name="Jian M."/>
            <person name="Li J."/>
            <person name="Zhang Z."/>
            <person name="Nielsen R."/>
            <person name="Li D."/>
            <person name="Gu W."/>
            <person name="Yang Z."/>
            <person name="Xuan Z."/>
            <person name="Ryder O.A."/>
            <person name="Leung F.C."/>
            <person name="Zhou Y."/>
            <person name="Cao J."/>
            <person name="Sun X."/>
            <person name="Fu Y."/>
            <person name="Fang X."/>
            <person name="Guo X."/>
            <person name="Wang B."/>
            <person name="Hou R."/>
            <person name="Shen F."/>
            <person name="Mu B."/>
            <person name="Ni P."/>
            <person name="Lin R."/>
            <person name="Qian W."/>
            <person name="Wang G."/>
            <person name="Yu C."/>
            <person name="Nie W."/>
            <person name="Wang J."/>
            <person name="Wu Z."/>
            <person name="Liang H."/>
            <person name="Min J."/>
            <person name="Wu Q."/>
            <person name="Cheng S."/>
            <person name="Ruan J."/>
            <person name="Wang M."/>
            <person name="Shi Z."/>
            <person name="Wen M."/>
            <person name="Liu B."/>
            <person name="Ren X."/>
            <person name="Zheng H."/>
            <person name="Dong D."/>
            <person name="Cook K."/>
            <person name="Shan G."/>
            <person name="Zhang H."/>
            <person name="Kosiol C."/>
            <person name="Xie X."/>
            <person name="Lu Z."/>
            <person name="Zheng H."/>
            <person name="Li Y."/>
            <person name="Steiner C.C."/>
            <person name="Lam T.T."/>
            <person name="Lin S."/>
            <person name="Zhang Q."/>
            <person name="Li G."/>
            <person name="Tian J."/>
            <person name="Gong T."/>
            <person name="Liu H."/>
            <person name="Zhang D."/>
            <person name="Fang L."/>
            <person name="Ye C."/>
            <person name="Zhang J."/>
            <person name="Hu W."/>
            <person name="Xu A."/>
            <person name="Ren Y."/>
            <person name="Zhang G."/>
            <person name="Bruford M.W."/>
            <person name="Li Q."/>
            <person name="Ma L."/>
            <person name="Guo Y."/>
            <person name="An N."/>
            <person name="Hu Y."/>
            <person name="Zheng Y."/>
            <person name="Shi Y."/>
            <person name="Li Z."/>
            <person name="Liu Q."/>
            <person name="Chen Y."/>
            <person name="Zhao J."/>
            <person name="Qu N."/>
            <person name="Zhao S."/>
            <person name="Tian F."/>
            <person name="Wang X."/>
            <person name="Wang H."/>
            <person name="Xu L."/>
            <person name="Liu X."/>
            <person name="Vinar T."/>
            <person name="Wang Y."/>
            <person name="Lam T.W."/>
            <person name="Yiu S.M."/>
            <person name="Liu S."/>
            <person name="Zhang H."/>
            <person name="Li D."/>
            <person name="Huang Y."/>
            <person name="Wang X."/>
            <person name="Yang G."/>
            <person name="Jiang Z."/>
            <person name="Wang J."/>
            <person name="Qin N."/>
            <person name="Li L."/>
            <person name="Li J."/>
            <person name="Bolund L."/>
            <person name="Kristiansen K."/>
            <person name="Wong G.K."/>
            <person name="Olson M."/>
            <person name="Zhang X."/>
            <person name="Li S."/>
            <person name="Yang H."/>
            <person name="Wang J."/>
            <person name="Wang J."/>
        </authorList>
    </citation>
    <scope>NUCLEOTIDE SEQUENCE [LARGE SCALE GENOMIC DNA]</scope>
</reference>
<evidence type="ECO:0000256" key="1">
    <source>
        <dbReference type="ARBA" id="ARBA00022859"/>
    </source>
</evidence>
<feature type="non-terminal residue" evidence="3">
    <location>
        <position position="1"/>
    </location>
</feature>
<dbReference type="InParanoid" id="D2HP17"/>
<dbReference type="PANTHER" id="PTHR23268:SF45">
    <property type="entry name" value="T CELL RECEPTOR BETA VARIABLE 2"/>
    <property type="match status" value="1"/>
</dbReference>
<feature type="non-terminal residue" evidence="3">
    <location>
        <position position="106"/>
    </location>
</feature>
<keyword evidence="1" id="KW-0391">Immunity</keyword>
<keyword evidence="2" id="KW-0732">Signal</keyword>
<accession>D2HP17</accession>
<dbReference type="Gene3D" id="2.60.40.10">
    <property type="entry name" value="Immunoglobulins"/>
    <property type="match status" value="1"/>
</dbReference>
<evidence type="ECO:0000256" key="2">
    <source>
        <dbReference type="SAM" id="SignalP"/>
    </source>
</evidence>